<reference evidence="3" key="1">
    <citation type="submission" date="2022-11" db="UniProtKB">
        <authorList>
            <consortium name="WormBaseParasite"/>
        </authorList>
    </citation>
    <scope>IDENTIFICATION</scope>
</reference>
<organism evidence="2 3">
    <name type="scientific">Romanomermis culicivorax</name>
    <name type="common">Nematode worm</name>
    <dbReference type="NCBI Taxonomy" id="13658"/>
    <lineage>
        <taxon>Eukaryota</taxon>
        <taxon>Metazoa</taxon>
        <taxon>Ecdysozoa</taxon>
        <taxon>Nematoda</taxon>
        <taxon>Enoplea</taxon>
        <taxon>Dorylaimia</taxon>
        <taxon>Mermithida</taxon>
        <taxon>Mermithoidea</taxon>
        <taxon>Mermithidae</taxon>
        <taxon>Romanomermis</taxon>
    </lineage>
</organism>
<dbReference type="Proteomes" id="UP000887565">
    <property type="component" value="Unplaced"/>
</dbReference>
<dbReference type="AlphaFoldDB" id="A0A915KJY5"/>
<keyword evidence="2" id="KW-1185">Reference proteome</keyword>
<dbReference type="WBParaSite" id="nRc.2.0.1.t38169-RA">
    <property type="protein sequence ID" value="nRc.2.0.1.t38169-RA"/>
    <property type="gene ID" value="nRc.2.0.1.g38169"/>
</dbReference>
<feature type="region of interest" description="Disordered" evidence="1">
    <location>
        <begin position="1"/>
        <end position="46"/>
    </location>
</feature>
<evidence type="ECO:0000313" key="3">
    <source>
        <dbReference type="WBParaSite" id="nRc.2.0.1.t38169-RA"/>
    </source>
</evidence>
<proteinExistence type="predicted"/>
<sequence length="105" mass="11131">MHGSFEKSAENSVQSPASATAPMDVEPARSSSRSLLPTAMWLPPTTRTSATKTTIMHTMSLPPTAPTSVQTTTPAQLPLVIRTRPVLGVALPTDTGPRFEPHLPS</sequence>
<evidence type="ECO:0000313" key="2">
    <source>
        <dbReference type="Proteomes" id="UP000887565"/>
    </source>
</evidence>
<protein>
    <submittedName>
        <fullName evidence="3">Uncharacterized protein</fullName>
    </submittedName>
</protein>
<name>A0A915KJY5_ROMCU</name>
<accession>A0A915KJY5</accession>
<evidence type="ECO:0000256" key="1">
    <source>
        <dbReference type="SAM" id="MobiDB-lite"/>
    </source>
</evidence>